<evidence type="ECO:0000313" key="2">
    <source>
        <dbReference type="EMBL" id="AZU03522.1"/>
    </source>
</evidence>
<dbReference type="OrthoDB" id="9799894at2"/>
<dbReference type="KEGG" id="gak:X907_0982"/>
<protein>
    <submittedName>
        <fullName evidence="2">Uncharacterized protein</fullName>
    </submittedName>
</protein>
<dbReference type="AlphaFoldDB" id="A0A3T0E862"/>
<dbReference type="EMBL" id="CP018911">
    <property type="protein sequence ID" value="AZU03522.1"/>
    <property type="molecule type" value="Genomic_DNA"/>
</dbReference>
<dbReference type="InterPro" id="IPR009562">
    <property type="entry name" value="DUF1178"/>
</dbReference>
<reference evidence="2 3" key="1">
    <citation type="submission" date="2016-12" db="EMBL/GenBank/DDBJ databases">
        <title>The genome of dimorphic prosthecate Glycocaulis alkaliphilus 6b-8t, isolated from crude oil dictates its adaptability in petroleum environments.</title>
        <authorList>
            <person name="Wu X.-L."/>
            <person name="Geng S."/>
        </authorList>
    </citation>
    <scope>NUCLEOTIDE SEQUENCE [LARGE SCALE GENOMIC DNA]</scope>
    <source>
        <strain evidence="2 3">6B-8</strain>
    </source>
</reference>
<accession>A0A3T0E862</accession>
<gene>
    <name evidence="2" type="ORF">X907_0982</name>
</gene>
<name>A0A3T0E862_9PROT</name>
<evidence type="ECO:0000256" key="1">
    <source>
        <dbReference type="SAM" id="MobiDB-lite"/>
    </source>
</evidence>
<dbReference type="Pfam" id="PF06676">
    <property type="entry name" value="DUF1178"/>
    <property type="match status" value="1"/>
</dbReference>
<sequence>MIRYALQCDEGHGFEGWFSSSEDYESQEERGLVECPHCGSVAVTRAVMAPAVRTTKGRETSTNGEPDMEAVARKVRAHIRKNYDYVGPDFASEARAIHEGEKPERLIYGETTPEERAKLAEDGVPCAPLPEPFAPTPPKKAN</sequence>
<dbReference type="Proteomes" id="UP000286954">
    <property type="component" value="Chromosome"/>
</dbReference>
<dbReference type="RefSeq" id="WP_127565896.1">
    <property type="nucleotide sequence ID" value="NZ_BMFB01000002.1"/>
</dbReference>
<feature type="region of interest" description="Disordered" evidence="1">
    <location>
        <begin position="123"/>
        <end position="142"/>
    </location>
</feature>
<keyword evidence="3" id="KW-1185">Reference proteome</keyword>
<feature type="compositionally biased region" description="Pro residues" evidence="1">
    <location>
        <begin position="127"/>
        <end position="142"/>
    </location>
</feature>
<dbReference type="PIRSF" id="PIRSF032131">
    <property type="entry name" value="UCP032131"/>
    <property type="match status" value="1"/>
</dbReference>
<organism evidence="2 3">
    <name type="scientific">Glycocaulis alkaliphilus</name>
    <dbReference type="NCBI Taxonomy" id="1434191"/>
    <lineage>
        <taxon>Bacteria</taxon>
        <taxon>Pseudomonadati</taxon>
        <taxon>Pseudomonadota</taxon>
        <taxon>Alphaproteobacteria</taxon>
        <taxon>Maricaulales</taxon>
        <taxon>Maricaulaceae</taxon>
        <taxon>Glycocaulis</taxon>
    </lineage>
</organism>
<proteinExistence type="predicted"/>
<evidence type="ECO:0000313" key="3">
    <source>
        <dbReference type="Proteomes" id="UP000286954"/>
    </source>
</evidence>